<gene>
    <name evidence="1" type="ORF">LC586_40365</name>
</gene>
<keyword evidence="2" id="KW-1185">Reference proteome</keyword>
<dbReference type="RefSeq" id="WP_229491334.1">
    <property type="nucleotide sequence ID" value="NZ_JAIVFQ010000232.1"/>
</dbReference>
<comment type="caution">
    <text evidence="1">The sequence shown here is derived from an EMBL/GenBank/DDBJ whole genome shotgun (WGS) entry which is preliminary data.</text>
</comment>
<dbReference type="EMBL" id="JAIVFQ010000232">
    <property type="protein sequence ID" value="MCC5605189.1"/>
    <property type="molecule type" value="Genomic_DNA"/>
</dbReference>
<name>A0ABS8IN62_9NOSO</name>
<evidence type="ECO:0000313" key="2">
    <source>
        <dbReference type="Proteomes" id="UP001199525"/>
    </source>
</evidence>
<sequence length="198" mass="21858">MKSALVSQIKTFLSNHLIPVQTPESNTSLSNPISKKSQLTPKFLPQQPIGINHLSLSLQLPRKSDLQIPFNENSTKSVIFTFAPQEKTFSHPSLNTTILRTVIANKNNAPVSKLVVEKSGELKTQLLNNKSIEINRSVSLDPLAKVLNIKQTLSQIQLETSTILSIPSVIQPGKSVTENLHKQPTVVTVQGVRLRRTT</sequence>
<evidence type="ECO:0000313" key="1">
    <source>
        <dbReference type="EMBL" id="MCC5605189.1"/>
    </source>
</evidence>
<proteinExistence type="predicted"/>
<accession>A0ABS8IN62</accession>
<organism evidence="1 2">
    <name type="scientific">Nostoc favosum CHAB5714</name>
    <dbReference type="NCBI Taxonomy" id="2780399"/>
    <lineage>
        <taxon>Bacteria</taxon>
        <taxon>Bacillati</taxon>
        <taxon>Cyanobacteriota</taxon>
        <taxon>Cyanophyceae</taxon>
        <taxon>Nostocales</taxon>
        <taxon>Nostocaceae</taxon>
        <taxon>Nostoc</taxon>
        <taxon>Nostoc favosum</taxon>
    </lineage>
</organism>
<protein>
    <submittedName>
        <fullName evidence="1">Uncharacterized protein</fullName>
    </submittedName>
</protein>
<dbReference type="Proteomes" id="UP001199525">
    <property type="component" value="Unassembled WGS sequence"/>
</dbReference>
<reference evidence="1 2" key="1">
    <citation type="journal article" date="2021" name="Microorganisms">
        <title>Genome Evolution of Filamentous Cyanobacterium Nostoc Species: From Facultative Symbiosis to Free Living.</title>
        <authorList>
            <person name="Huo D."/>
            <person name="Li H."/>
            <person name="Cai F."/>
            <person name="Guo X."/>
            <person name="Qiao Z."/>
            <person name="Wang W."/>
            <person name="Yu G."/>
            <person name="Li R."/>
        </authorList>
    </citation>
    <scope>NUCLEOTIDE SEQUENCE [LARGE SCALE GENOMIC DNA]</scope>
    <source>
        <strain evidence="1 2">CHAB 5714</strain>
    </source>
</reference>